<dbReference type="EMBL" id="JAERRJ010000023">
    <property type="protein sequence ID" value="MBL1080057.1"/>
    <property type="molecule type" value="Genomic_DNA"/>
</dbReference>
<evidence type="ECO:0000313" key="1">
    <source>
        <dbReference type="EMBL" id="MBL1080057.1"/>
    </source>
</evidence>
<protein>
    <submittedName>
        <fullName evidence="1">GNAT family N-acetyltransferase</fullName>
    </submittedName>
</protein>
<keyword evidence="2" id="KW-1185">Reference proteome</keyword>
<evidence type="ECO:0000313" key="2">
    <source>
        <dbReference type="Proteomes" id="UP000602198"/>
    </source>
</evidence>
<dbReference type="Proteomes" id="UP000602198">
    <property type="component" value="Unassembled WGS sequence"/>
</dbReference>
<gene>
    <name evidence="1" type="ORF">JK358_37240</name>
</gene>
<organism evidence="1 2">
    <name type="scientific">Nocardia acididurans</name>
    <dbReference type="NCBI Taxonomy" id="2802282"/>
    <lineage>
        <taxon>Bacteria</taxon>
        <taxon>Bacillati</taxon>
        <taxon>Actinomycetota</taxon>
        <taxon>Actinomycetes</taxon>
        <taxon>Mycobacteriales</taxon>
        <taxon>Nocardiaceae</taxon>
        <taxon>Nocardia</taxon>
    </lineage>
</organism>
<dbReference type="InterPro" id="IPR016181">
    <property type="entry name" value="Acyl_CoA_acyltransferase"/>
</dbReference>
<reference evidence="1 2" key="1">
    <citation type="submission" date="2021-01" db="EMBL/GenBank/DDBJ databases">
        <title>WGS of actinomycetes isolated from Thailand.</title>
        <authorList>
            <person name="Thawai C."/>
        </authorList>
    </citation>
    <scope>NUCLEOTIDE SEQUENCE [LARGE SCALE GENOMIC DNA]</scope>
    <source>
        <strain evidence="1 2">LPG 2</strain>
    </source>
</reference>
<dbReference type="SUPFAM" id="SSF55729">
    <property type="entry name" value="Acyl-CoA N-acyltransferases (Nat)"/>
    <property type="match status" value="1"/>
</dbReference>
<accession>A0ABS1MHF8</accession>
<dbReference type="RefSeq" id="WP_201958166.1">
    <property type="nucleotide sequence ID" value="NZ_JAERRJ010000023.1"/>
</dbReference>
<comment type="caution">
    <text evidence="1">The sequence shown here is derived from an EMBL/GenBank/DDBJ whole genome shotgun (WGS) entry which is preliminary data.</text>
</comment>
<sequence>MTTAPRMTCSSLTLTVRERRPDHGRYAWHPFEPNAGFEPSWWNEPRFEGDSFEYLSFHLDRAEVARVALGDDADTSDYPGALRLASDALEIQFIEVSATYRYRGIGTAVVDLLCRTYPDRPLLAFSEAATQFWTSVGWHRYDHPSGSTVHRPLFVRLPEMSGIAETL</sequence>
<proteinExistence type="predicted"/>
<name>A0ABS1MHF8_9NOCA</name>